<feature type="region of interest" description="Disordered" evidence="2">
    <location>
        <begin position="82"/>
        <end position="103"/>
    </location>
</feature>
<dbReference type="Pfam" id="PF01381">
    <property type="entry name" value="HTH_3"/>
    <property type="match status" value="1"/>
</dbReference>
<sequence length="200" mass="21548">MSTQTSPGADRALDRSVQRLGARIRDLRKAQGMTIVQLASAADLSHPFISQIERGLARPSMSSLFRIARTLGTDQQTLLAQSVAPDGGRVRRRSEEAAADASGGRVRALVHGADHPFIPMEYAGASTELTDHWTHDEDEFLYVVAGRVHVELDGVAEVLEPADSVYVAGGTPHRWASADGAAYRLLVVKEQRRPEGPSAG</sequence>
<name>A0ABT8FJZ7_9ACTN</name>
<accession>A0ABT8FJZ7</accession>
<dbReference type="Gene3D" id="2.60.120.10">
    <property type="entry name" value="Jelly Rolls"/>
    <property type="match status" value="1"/>
</dbReference>
<dbReference type="PROSITE" id="PS50943">
    <property type="entry name" value="HTH_CROC1"/>
    <property type="match status" value="1"/>
</dbReference>
<evidence type="ECO:0000313" key="4">
    <source>
        <dbReference type="EMBL" id="MDN4175003.1"/>
    </source>
</evidence>
<evidence type="ECO:0000259" key="3">
    <source>
        <dbReference type="PROSITE" id="PS50943"/>
    </source>
</evidence>
<evidence type="ECO:0000256" key="1">
    <source>
        <dbReference type="ARBA" id="ARBA00023125"/>
    </source>
</evidence>
<organism evidence="4 5">
    <name type="scientific">Nocardioides oceani</name>
    <dbReference type="NCBI Taxonomy" id="3058369"/>
    <lineage>
        <taxon>Bacteria</taxon>
        <taxon>Bacillati</taxon>
        <taxon>Actinomycetota</taxon>
        <taxon>Actinomycetes</taxon>
        <taxon>Propionibacteriales</taxon>
        <taxon>Nocardioidaceae</taxon>
        <taxon>Nocardioides</taxon>
    </lineage>
</organism>
<dbReference type="PANTHER" id="PTHR46797:SF1">
    <property type="entry name" value="METHYLPHOSPHONATE SYNTHASE"/>
    <property type="match status" value="1"/>
</dbReference>
<comment type="caution">
    <text evidence="4">The sequence shown here is derived from an EMBL/GenBank/DDBJ whole genome shotgun (WGS) entry which is preliminary data.</text>
</comment>
<dbReference type="InterPro" id="IPR014710">
    <property type="entry name" value="RmlC-like_jellyroll"/>
</dbReference>
<protein>
    <submittedName>
        <fullName evidence="4">Helix-turn-helix domain-containing protein</fullName>
    </submittedName>
</protein>
<dbReference type="Gene3D" id="1.10.260.40">
    <property type="entry name" value="lambda repressor-like DNA-binding domains"/>
    <property type="match status" value="1"/>
</dbReference>
<dbReference type="RefSeq" id="WP_300954109.1">
    <property type="nucleotide sequence ID" value="NZ_JAUHJQ010000009.1"/>
</dbReference>
<evidence type="ECO:0000313" key="5">
    <source>
        <dbReference type="Proteomes" id="UP001168620"/>
    </source>
</evidence>
<dbReference type="CDD" id="cd00093">
    <property type="entry name" value="HTH_XRE"/>
    <property type="match status" value="1"/>
</dbReference>
<reference evidence="4" key="1">
    <citation type="submission" date="2023-06" db="EMBL/GenBank/DDBJ databases">
        <title>Draft genome sequence of Nocardioides sp. SOB77.</title>
        <authorList>
            <person name="Zhang G."/>
        </authorList>
    </citation>
    <scope>NUCLEOTIDE SEQUENCE</scope>
    <source>
        <strain evidence="4">SOB77</strain>
    </source>
</reference>
<dbReference type="InterPro" id="IPR013096">
    <property type="entry name" value="Cupin_2"/>
</dbReference>
<keyword evidence="5" id="KW-1185">Reference proteome</keyword>
<dbReference type="SMART" id="SM00530">
    <property type="entry name" value="HTH_XRE"/>
    <property type="match status" value="1"/>
</dbReference>
<dbReference type="CDD" id="cd02209">
    <property type="entry name" value="cupin_XRE_C"/>
    <property type="match status" value="1"/>
</dbReference>
<evidence type="ECO:0000256" key="2">
    <source>
        <dbReference type="SAM" id="MobiDB-lite"/>
    </source>
</evidence>
<dbReference type="SUPFAM" id="SSF51182">
    <property type="entry name" value="RmlC-like cupins"/>
    <property type="match status" value="1"/>
</dbReference>
<dbReference type="InterPro" id="IPR011051">
    <property type="entry name" value="RmlC_Cupin_sf"/>
</dbReference>
<dbReference type="PANTHER" id="PTHR46797">
    <property type="entry name" value="HTH-TYPE TRANSCRIPTIONAL REGULATOR"/>
    <property type="match status" value="1"/>
</dbReference>
<feature type="domain" description="HTH cro/C1-type" evidence="3">
    <location>
        <begin position="24"/>
        <end position="78"/>
    </location>
</feature>
<dbReference type="Pfam" id="PF07883">
    <property type="entry name" value="Cupin_2"/>
    <property type="match status" value="1"/>
</dbReference>
<proteinExistence type="predicted"/>
<dbReference type="SUPFAM" id="SSF47413">
    <property type="entry name" value="lambda repressor-like DNA-binding domains"/>
    <property type="match status" value="1"/>
</dbReference>
<dbReference type="InterPro" id="IPR010982">
    <property type="entry name" value="Lambda_DNA-bd_dom_sf"/>
</dbReference>
<gene>
    <name evidence="4" type="ORF">QWY28_18715</name>
</gene>
<dbReference type="EMBL" id="JAUHJQ010000009">
    <property type="protein sequence ID" value="MDN4175003.1"/>
    <property type="molecule type" value="Genomic_DNA"/>
</dbReference>
<dbReference type="Proteomes" id="UP001168620">
    <property type="component" value="Unassembled WGS sequence"/>
</dbReference>
<keyword evidence="1" id="KW-0238">DNA-binding</keyword>
<dbReference type="InterPro" id="IPR001387">
    <property type="entry name" value="Cro/C1-type_HTH"/>
</dbReference>
<dbReference type="InterPro" id="IPR050807">
    <property type="entry name" value="TransReg_Diox_bact_type"/>
</dbReference>